<comment type="caution">
    <text evidence="2">The sequence shown here is derived from an EMBL/GenBank/DDBJ whole genome shotgun (WGS) entry which is preliminary data.</text>
</comment>
<gene>
    <name evidence="2" type="ORF">HPT30_10090</name>
</gene>
<feature type="signal peptide" evidence="1">
    <location>
        <begin position="1"/>
        <end position="21"/>
    </location>
</feature>
<evidence type="ECO:0000313" key="2">
    <source>
        <dbReference type="EMBL" id="NUU60693.1"/>
    </source>
</evidence>
<organism evidence="2 3">
    <name type="scientific">Paenibacillus agri</name>
    <dbReference type="NCBI Taxonomy" id="2744309"/>
    <lineage>
        <taxon>Bacteria</taxon>
        <taxon>Bacillati</taxon>
        <taxon>Bacillota</taxon>
        <taxon>Bacilli</taxon>
        <taxon>Bacillales</taxon>
        <taxon>Paenibacillaceae</taxon>
        <taxon>Paenibacillus</taxon>
    </lineage>
</organism>
<keyword evidence="1" id="KW-0732">Signal</keyword>
<protein>
    <submittedName>
        <fullName evidence="2">Uncharacterized protein</fullName>
    </submittedName>
</protein>
<reference evidence="2" key="1">
    <citation type="submission" date="2020-06" db="EMBL/GenBank/DDBJ databases">
        <title>Paenibacillus sp. nov., isolated from soil.</title>
        <authorList>
            <person name="Seo Y.L."/>
        </authorList>
    </citation>
    <scope>NUCLEOTIDE SEQUENCE [LARGE SCALE GENOMIC DNA]</scope>
    <source>
        <strain evidence="2">JW14</strain>
    </source>
</reference>
<sequence>MRRLKFRKLILLIFTVFGLSAYQSNEIVEEFSTPQNFITHSNSRFNFSVGIPDNWDYRVEGTENYKATESREAIPDAGIVINVENDPEQKISLSGQEGTLSWDPAGNAVVEDFVTQTGLKGKKYTSEDQDTISIYYVFDQNQLRDLGYNTRALGGNIHMTKDVYEQNKDTIELIIRSIRLS</sequence>
<name>A0A850EH69_9BACL</name>
<keyword evidence="3" id="KW-1185">Reference proteome</keyword>
<evidence type="ECO:0000313" key="3">
    <source>
        <dbReference type="Proteomes" id="UP000564806"/>
    </source>
</evidence>
<dbReference type="RefSeq" id="WP_175371269.1">
    <property type="nucleotide sequence ID" value="NZ_JABWCS010000203.1"/>
</dbReference>
<evidence type="ECO:0000256" key="1">
    <source>
        <dbReference type="SAM" id="SignalP"/>
    </source>
</evidence>
<dbReference type="AlphaFoldDB" id="A0A850EH69"/>
<proteinExistence type="predicted"/>
<dbReference type="Proteomes" id="UP000564806">
    <property type="component" value="Unassembled WGS sequence"/>
</dbReference>
<dbReference type="EMBL" id="JABWCS010000203">
    <property type="protein sequence ID" value="NUU60693.1"/>
    <property type="molecule type" value="Genomic_DNA"/>
</dbReference>
<accession>A0A850EH69</accession>
<feature type="chain" id="PRO_5039717779" evidence="1">
    <location>
        <begin position="22"/>
        <end position="181"/>
    </location>
</feature>